<accession>A0A0E4CVX4</accession>
<dbReference type="PATRIC" id="fig|1073571.4.peg.2394"/>
<reference evidence="2" key="1">
    <citation type="submission" date="2015-03" db="EMBL/GenBank/DDBJ databases">
        <authorList>
            <person name="Wibberg D."/>
        </authorList>
    </citation>
    <scope>NUCLEOTIDE SEQUENCE [LARGE SCALE GENOMIC DNA]</scope>
</reference>
<proteinExistence type="predicted"/>
<organism evidence="1 2">
    <name type="scientific">Paenibacillus riograndensis SBR5</name>
    <dbReference type="NCBI Taxonomy" id="1073571"/>
    <lineage>
        <taxon>Bacteria</taxon>
        <taxon>Bacillati</taxon>
        <taxon>Bacillota</taxon>
        <taxon>Bacilli</taxon>
        <taxon>Bacillales</taxon>
        <taxon>Paenibacillaceae</taxon>
        <taxon>Paenibacillus</taxon>
        <taxon>Paenibacillus sonchi group</taxon>
    </lineage>
</organism>
<gene>
    <name evidence="1" type="ORF">PRIO_2258</name>
</gene>
<dbReference type="HOGENOM" id="CLU_3404639_0_0_9"/>
<evidence type="ECO:0000313" key="1">
    <source>
        <dbReference type="EMBL" id="CQR54667.1"/>
    </source>
</evidence>
<dbReference type="KEGG" id="pri:PRIO_2258"/>
<protein>
    <submittedName>
        <fullName evidence="1">Uncharacterized protein</fullName>
    </submittedName>
</protein>
<sequence>MGYNWKIELTENVSPIIQWPYLEGLLIVKS</sequence>
<name>A0A0E4CVX4_9BACL</name>
<evidence type="ECO:0000313" key="2">
    <source>
        <dbReference type="Proteomes" id="UP000033163"/>
    </source>
</evidence>
<dbReference type="Proteomes" id="UP000033163">
    <property type="component" value="Chromosome I"/>
</dbReference>
<dbReference type="AlphaFoldDB" id="A0A0E4CVX4"/>
<dbReference type="EMBL" id="LN831776">
    <property type="protein sequence ID" value="CQR54667.1"/>
    <property type="molecule type" value="Genomic_DNA"/>
</dbReference>